<sequence>MKASEAVGSKGSFRQVLPGRREDSDPQEPSSANRTSGCQDGHLTRTAKAGRSDVNSKDGLKRRQQLTRRTGSAVGDLRSQDSADY</sequence>
<organism evidence="2 3">
    <name type="scientific">Elysia marginata</name>
    <dbReference type="NCBI Taxonomy" id="1093978"/>
    <lineage>
        <taxon>Eukaryota</taxon>
        <taxon>Metazoa</taxon>
        <taxon>Spiralia</taxon>
        <taxon>Lophotrochozoa</taxon>
        <taxon>Mollusca</taxon>
        <taxon>Gastropoda</taxon>
        <taxon>Heterobranchia</taxon>
        <taxon>Euthyneura</taxon>
        <taxon>Panpulmonata</taxon>
        <taxon>Sacoglossa</taxon>
        <taxon>Placobranchoidea</taxon>
        <taxon>Plakobranchidae</taxon>
        <taxon>Elysia</taxon>
    </lineage>
</organism>
<feature type="compositionally biased region" description="Polar residues" evidence="1">
    <location>
        <begin position="27"/>
        <end position="38"/>
    </location>
</feature>
<reference evidence="2 3" key="1">
    <citation type="journal article" date="2021" name="Elife">
        <title>Chloroplast acquisition without the gene transfer in kleptoplastic sea slugs, Plakobranchus ocellatus.</title>
        <authorList>
            <person name="Maeda T."/>
            <person name="Takahashi S."/>
            <person name="Yoshida T."/>
            <person name="Shimamura S."/>
            <person name="Takaki Y."/>
            <person name="Nagai Y."/>
            <person name="Toyoda A."/>
            <person name="Suzuki Y."/>
            <person name="Arimoto A."/>
            <person name="Ishii H."/>
            <person name="Satoh N."/>
            <person name="Nishiyama T."/>
            <person name="Hasebe M."/>
            <person name="Maruyama T."/>
            <person name="Minagawa J."/>
            <person name="Obokata J."/>
            <person name="Shigenobu S."/>
        </authorList>
    </citation>
    <scope>NUCLEOTIDE SEQUENCE [LARGE SCALE GENOMIC DNA]</scope>
</reference>
<evidence type="ECO:0000313" key="2">
    <source>
        <dbReference type="EMBL" id="GFR60635.1"/>
    </source>
</evidence>
<evidence type="ECO:0000256" key="1">
    <source>
        <dbReference type="SAM" id="MobiDB-lite"/>
    </source>
</evidence>
<accession>A0AAV4EIM5</accession>
<keyword evidence="3" id="KW-1185">Reference proteome</keyword>
<evidence type="ECO:0000313" key="3">
    <source>
        <dbReference type="Proteomes" id="UP000762676"/>
    </source>
</evidence>
<dbReference type="EMBL" id="BMAT01000148">
    <property type="protein sequence ID" value="GFR60635.1"/>
    <property type="molecule type" value="Genomic_DNA"/>
</dbReference>
<feature type="region of interest" description="Disordered" evidence="1">
    <location>
        <begin position="1"/>
        <end position="85"/>
    </location>
</feature>
<dbReference type="AlphaFoldDB" id="A0AAV4EIM5"/>
<comment type="caution">
    <text evidence="2">The sequence shown here is derived from an EMBL/GenBank/DDBJ whole genome shotgun (WGS) entry which is preliminary data.</text>
</comment>
<gene>
    <name evidence="2" type="ORF">ElyMa_000084500</name>
</gene>
<dbReference type="Proteomes" id="UP000762676">
    <property type="component" value="Unassembled WGS sequence"/>
</dbReference>
<name>A0AAV4EIM5_9GAST</name>
<proteinExistence type="predicted"/>
<protein>
    <submittedName>
        <fullName evidence="2">Uncharacterized protein</fullName>
    </submittedName>
</protein>
<feature type="compositionally biased region" description="Basic and acidic residues" evidence="1">
    <location>
        <begin position="50"/>
        <end position="61"/>
    </location>
</feature>